<feature type="compositionally biased region" description="Basic and acidic residues" evidence="6">
    <location>
        <begin position="958"/>
        <end position="973"/>
    </location>
</feature>
<dbReference type="PANTHER" id="PTHR47968:SF75">
    <property type="entry name" value="CENTROMERE-ASSOCIATED PROTEIN E"/>
    <property type="match status" value="1"/>
</dbReference>
<dbReference type="Pfam" id="PF00225">
    <property type="entry name" value="Kinesin"/>
    <property type="match status" value="1"/>
</dbReference>
<evidence type="ECO:0000256" key="4">
    <source>
        <dbReference type="ARBA" id="ARBA00023175"/>
    </source>
</evidence>
<dbReference type="GO" id="GO:0005524">
    <property type="term" value="F:ATP binding"/>
    <property type="evidence" value="ECO:0007669"/>
    <property type="project" value="UniProtKB-UniRule"/>
</dbReference>
<dbReference type="SMART" id="SM00129">
    <property type="entry name" value="KISc"/>
    <property type="match status" value="1"/>
</dbReference>
<feature type="region of interest" description="Disordered" evidence="6">
    <location>
        <begin position="1"/>
        <end position="84"/>
    </location>
</feature>
<dbReference type="Gene3D" id="3.40.850.10">
    <property type="entry name" value="Kinesin motor domain"/>
    <property type="match status" value="1"/>
</dbReference>
<dbReference type="InterPro" id="IPR027640">
    <property type="entry name" value="Kinesin-like_fam"/>
</dbReference>
<dbReference type="PROSITE" id="PS00411">
    <property type="entry name" value="KINESIN_MOTOR_1"/>
    <property type="match status" value="1"/>
</dbReference>
<evidence type="ECO:0000256" key="5">
    <source>
        <dbReference type="PROSITE-ProRule" id="PRU00283"/>
    </source>
</evidence>
<dbReference type="InterPro" id="IPR027417">
    <property type="entry name" value="P-loop_NTPase"/>
</dbReference>
<feature type="region of interest" description="Disordered" evidence="6">
    <location>
        <begin position="213"/>
        <end position="286"/>
    </location>
</feature>
<name>A0AAV0B4L3_PHAPC</name>
<feature type="domain" description="Kinesin motor" evidence="7">
    <location>
        <begin position="293"/>
        <end position="645"/>
    </location>
</feature>
<keyword evidence="2 5" id="KW-0067">ATP-binding</keyword>
<feature type="compositionally biased region" description="Basic and acidic residues" evidence="6">
    <location>
        <begin position="64"/>
        <end position="73"/>
    </location>
</feature>
<reference evidence="8" key="1">
    <citation type="submission" date="2022-06" db="EMBL/GenBank/DDBJ databases">
        <authorList>
            <consortium name="SYNGENTA / RWTH Aachen University"/>
        </authorList>
    </citation>
    <scope>NUCLEOTIDE SEQUENCE</scope>
</reference>
<sequence length="1003" mass="111287">MIFTSPTRGSVQPEPSSLHQQPPEDPHSNLTNSNNTPLIGSSPDSSAILRPISNTSPVTRRSKRSVDLTDFEPRPITPIRSRLSPDKKPICTGFCDPTSIIRSNLDATSNLTLTLTTTATATATTPTRSNNKSSTTTAKIRNSQLFRPTNRSTNTSNTSLSSIFSPQTISNPNNPLSSNLRRIIPSNQTTPSNSPVPLRARITSEAILRKKQLLPGAPNPPSSPQQLNSNNCSDSGNTSCRSNNIFSNPSTPRNNQLLQFRSGNTVKSGSAIPPSSPIVQSSATTGLSEQDENVLVSIRIRPDDPWNHLKSSSDTVWSFDNQSIRLSSSASKSSEDVSNNLWKFDAVLGPETDNYEAYQRSGAKDLISSAMCGYDATIFAYGQTASGKTFTLSGNRQQPGILPLSVQDIFSFIRSHPEREFLLRVSYLEIYNEQINDLLLPPDNLNPQPIKIRQTTSGYFFPEPLREELVTDLNQVQSLLNRGEANRHVAGTDFNSRSSRSHTIFGIIIESRLSNSSLGSSSDPIGSVNRSKVCIIDLAGNERATSEVERRCEGAFINKSLLTLEKVISALISTSSSPSNTKTLKLKKVSGKTHVPFRDSKLTQILQPSLLGDSKVCVICTINGSSKFLEESKSTIRFATRVKKVEVRASKKEILSERALLTRYQSQISELQSQLNEAMKRIESFDAKDDGQSKLKKNPEAEKVDRSSDSESCTDSDRLKRVEDEKEKILSRLNELQLIVLNANNMDMSRSERTRPVSPTKSSRVNEFVCNELQVEVEGSEEDESEEISEGGGESDMRIRLKEQQTLIHLQAHQICCLELELTKLKDSSSKSSREVSRGTDLGEGCEGEGNVGYLKDENRLSVAEAEQRVKSTRESLEVRFKELSDEIEARKSFGDQVLKLLEESRSKTKKLELFVINELERSTRKLRLTKEVDCPIPSSFKVPSKKSRRRSSSLSTIEDRSVGDERVSKRTDDEDDDVEKMLAIVNEVPELEFVRMSFGMCR</sequence>
<feature type="compositionally biased region" description="Polar residues" evidence="6">
    <location>
        <begin position="28"/>
        <end position="45"/>
    </location>
</feature>
<dbReference type="AlphaFoldDB" id="A0AAV0B4L3"/>
<protein>
    <submittedName>
        <fullName evidence="8">P-loop containing nucleoside triphosphate hydrolase protein</fullName>
    </submittedName>
</protein>
<feature type="compositionally biased region" description="Low complexity" evidence="6">
    <location>
        <begin position="224"/>
        <end position="233"/>
    </location>
</feature>
<gene>
    <name evidence="8" type="ORF">PPACK8108_LOCUS14459</name>
</gene>
<evidence type="ECO:0000313" key="9">
    <source>
        <dbReference type="Proteomes" id="UP001153365"/>
    </source>
</evidence>
<evidence type="ECO:0000256" key="2">
    <source>
        <dbReference type="ARBA" id="ARBA00022840"/>
    </source>
</evidence>
<keyword evidence="1 5" id="KW-0547">Nucleotide-binding</keyword>
<dbReference type="PRINTS" id="PR00380">
    <property type="entry name" value="KINESINHEAVY"/>
</dbReference>
<evidence type="ECO:0000313" key="8">
    <source>
        <dbReference type="EMBL" id="CAH7681807.1"/>
    </source>
</evidence>
<feature type="region of interest" description="Disordered" evidence="6">
    <location>
        <begin position="684"/>
        <end position="721"/>
    </location>
</feature>
<feature type="compositionally biased region" description="Polar residues" evidence="6">
    <location>
        <begin position="234"/>
        <end position="268"/>
    </location>
</feature>
<feature type="compositionally biased region" description="Polar residues" evidence="6">
    <location>
        <begin position="132"/>
        <end position="147"/>
    </location>
</feature>
<feature type="compositionally biased region" description="Low complexity" evidence="6">
    <location>
        <begin position="149"/>
        <end position="162"/>
    </location>
</feature>
<feature type="compositionally biased region" description="Low complexity" evidence="6">
    <location>
        <begin position="122"/>
        <end position="131"/>
    </location>
</feature>
<feature type="compositionally biased region" description="Polar residues" evidence="6">
    <location>
        <begin position="1"/>
        <end position="20"/>
    </location>
</feature>
<dbReference type="PANTHER" id="PTHR47968">
    <property type="entry name" value="CENTROMERE PROTEIN E"/>
    <property type="match status" value="1"/>
</dbReference>
<comment type="similarity">
    <text evidence="5">Belongs to the TRAFAC class myosin-kinesin ATPase superfamily. Kinesin family.</text>
</comment>
<dbReference type="SUPFAM" id="SSF52540">
    <property type="entry name" value="P-loop containing nucleoside triphosphate hydrolases"/>
    <property type="match status" value="1"/>
</dbReference>
<dbReference type="Proteomes" id="UP001153365">
    <property type="component" value="Unassembled WGS sequence"/>
</dbReference>
<keyword evidence="9" id="KW-1185">Reference proteome</keyword>
<evidence type="ECO:0000256" key="3">
    <source>
        <dbReference type="ARBA" id="ARBA00023054"/>
    </source>
</evidence>
<evidence type="ECO:0000259" key="7">
    <source>
        <dbReference type="PROSITE" id="PS50067"/>
    </source>
</evidence>
<accession>A0AAV0B4L3</accession>
<feature type="region of interest" description="Disordered" evidence="6">
    <location>
        <begin position="776"/>
        <end position="796"/>
    </location>
</feature>
<comment type="caution">
    <text evidence="8">The sequence shown here is derived from an EMBL/GenBank/DDBJ whole genome shotgun (WGS) entry which is preliminary data.</text>
</comment>
<feature type="compositionally biased region" description="Acidic residues" evidence="6">
    <location>
        <begin position="778"/>
        <end position="789"/>
    </location>
</feature>
<evidence type="ECO:0000256" key="1">
    <source>
        <dbReference type="ARBA" id="ARBA00022741"/>
    </source>
</evidence>
<feature type="compositionally biased region" description="Basic and acidic residues" evidence="6">
    <location>
        <begin position="829"/>
        <end position="838"/>
    </location>
</feature>
<feature type="binding site" evidence="5">
    <location>
        <begin position="382"/>
        <end position="389"/>
    </location>
    <ligand>
        <name>ATP</name>
        <dbReference type="ChEBI" id="CHEBI:30616"/>
    </ligand>
</feature>
<feature type="region of interest" description="Disordered" evidence="6">
    <location>
        <begin position="122"/>
        <end position="198"/>
    </location>
</feature>
<keyword evidence="4 5" id="KW-0505">Motor protein</keyword>
<dbReference type="GO" id="GO:0003777">
    <property type="term" value="F:microtubule motor activity"/>
    <property type="evidence" value="ECO:0007669"/>
    <property type="project" value="InterPro"/>
</dbReference>
<dbReference type="PROSITE" id="PS50067">
    <property type="entry name" value="KINESIN_MOTOR_2"/>
    <property type="match status" value="1"/>
</dbReference>
<keyword evidence="8" id="KW-0378">Hydrolase</keyword>
<feature type="region of interest" description="Disordered" evidence="6">
    <location>
        <begin position="829"/>
        <end position="853"/>
    </location>
</feature>
<feature type="region of interest" description="Disordered" evidence="6">
    <location>
        <begin position="940"/>
        <end position="977"/>
    </location>
</feature>
<dbReference type="GO" id="GO:0008017">
    <property type="term" value="F:microtubule binding"/>
    <property type="evidence" value="ECO:0007669"/>
    <property type="project" value="InterPro"/>
</dbReference>
<dbReference type="EMBL" id="CALTRL010003715">
    <property type="protein sequence ID" value="CAH7681807.1"/>
    <property type="molecule type" value="Genomic_DNA"/>
</dbReference>
<evidence type="ECO:0000256" key="6">
    <source>
        <dbReference type="SAM" id="MobiDB-lite"/>
    </source>
</evidence>
<dbReference type="GO" id="GO:0016787">
    <property type="term" value="F:hydrolase activity"/>
    <property type="evidence" value="ECO:0007669"/>
    <property type="project" value="UniProtKB-KW"/>
</dbReference>
<dbReference type="InterPro" id="IPR036961">
    <property type="entry name" value="Kinesin_motor_dom_sf"/>
</dbReference>
<dbReference type="GO" id="GO:0007018">
    <property type="term" value="P:microtubule-based movement"/>
    <property type="evidence" value="ECO:0007669"/>
    <property type="project" value="InterPro"/>
</dbReference>
<dbReference type="InterPro" id="IPR001752">
    <property type="entry name" value="Kinesin_motor_dom"/>
</dbReference>
<dbReference type="InterPro" id="IPR019821">
    <property type="entry name" value="Kinesin_motor_CS"/>
</dbReference>
<keyword evidence="3" id="KW-0175">Coiled coil</keyword>
<feature type="compositionally biased region" description="Low complexity" evidence="6">
    <location>
        <begin position="170"/>
        <end position="180"/>
    </location>
</feature>
<proteinExistence type="inferred from homology"/>
<organism evidence="8 9">
    <name type="scientific">Phakopsora pachyrhizi</name>
    <name type="common">Asian soybean rust disease fungus</name>
    <dbReference type="NCBI Taxonomy" id="170000"/>
    <lineage>
        <taxon>Eukaryota</taxon>
        <taxon>Fungi</taxon>
        <taxon>Dikarya</taxon>
        <taxon>Basidiomycota</taxon>
        <taxon>Pucciniomycotina</taxon>
        <taxon>Pucciniomycetes</taxon>
        <taxon>Pucciniales</taxon>
        <taxon>Phakopsoraceae</taxon>
        <taxon>Phakopsora</taxon>
    </lineage>
</organism>
<feature type="compositionally biased region" description="Polar residues" evidence="6">
    <location>
        <begin position="277"/>
        <end position="286"/>
    </location>
</feature>
<feature type="compositionally biased region" description="Polar residues" evidence="6">
    <location>
        <begin position="185"/>
        <end position="195"/>
    </location>
</feature>